<dbReference type="EMBL" id="DS995706">
    <property type="protein sequence ID" value="EEQ33923.1"/>
    <property type="molecule type" value="Genomic_DNA"/>
</dbReference>
<keyword evidence="3" id="KW-1185">Reference proteome</keyword>
<dbReference type="AlphaFoldDB" id="C5FVI9"/>
<sequence length="121" mass="13447">MQNKRTGHQRTPLISRATTSIGEAPIGASYHLRSGLSSIQSTRGQTSLPVEEEVKIFPLPEELLVNMNHILSQRQQSAMVSSPDAPLKQPPSRGLARPRRVLAVVVVVFSEYNMLDQLYQI</sequence>
<name>C5FVI9_ARTOC</name>
<dbReference type="Proteomes" id="UP000002035">
    <property type="component" value="Unassembled WGS sequence"/>
</dbReference>
<feature type="region of interest" description="Disordered" evidence="1">
    <location>
        <begin position="75"/>
        <end position="94"/>
    </location>
</feature>
<evidence type="ECO:0000313" key="2">
    <source>
        <dbReference type="EMBL" id="EEQ33923.1"/>
    </source>
</evidence>
<reference evidence="3" key="1">
    <citation type="journal article" date="2012" name="MBio">
        <title>Comparative genome analysis of Trichophyton rubrum and related dermatophytes reveals candidate genes involved in infection.</title>
        <authorList>
            <person name="Martinez D.A."/>
            <person name="Oliver B.G."/>
            <person name="Graeser Y."/>
            <person name="Goldberg J.M."/>
            <person name="Li W."/>
            <person name="Martinez-Rossi N.M."/>
            <person name="Monod M."/>
            <person name="Shelest E."/>
            <person name="Barton R.C."/>
            <person name="Birch E."/>
            <person name="Brakhage A.A."/>
            <person name="Chen Z."/>
            <person name="Gurr S.J."/>
            <person name="Heiman D."/>
            <person name="Heitman J."/>
            <person name="Kosti I."/>
            <person name="Rossi A."/>
            <person name="Saif S."/>
            <person name="Samalova M."/>
            <person name="Saunders C.W."/>
            <person name="Shea T."/>
            <person name="Summerbell R.C."/>
            <person name="Xu J."/>
            <person name="Young S."/>
            <person name="Zeng Q."/>
            <person name="Birren B.W."/>
            <person name="Cuomo C.A."/>
            <person name="White T.C."/>
        </authorList>
    </citation>
    <scope>NUCLEOTIDE SEQUENCE [LARGE SCALE GENOMIC DNA]</scope>
    <source>
        <strain evidence="3">ATCC MYA-4605 / CBS 113480</strain>
    </source>
</reference>
<evidence type="ECO:0000313" key="3">
    <source>
        <dbReference type="Proteomes" id="UP000002035"/>
    </source>
</evidence>
<gene>
    <name evidence="2" type="ORF">MCYG_06742</name>
</gene>
<dbReference type="RefSeq" id="XP_002844778.1">
    <property type="nucleotide sequence ID" value="XM_002844732.1"/>
</dbReference>
<dbReference type="HOGENOM" id="CLU_2037516_0_0_1"/>
<evidence type="ECO:0000256" key="1">
    <source>
        <dbReference type="SAM" id="MobiDB-lite"/>
    </source>
</evidence>
<accession>C5FVI9</accession>
<dbReference type="VEuPathDB" id="FungiDB:MCYG_06742"/>
<protein>
    <submittedName>
        <fullName evidence="2">Uncharacterized protein</fullName>
    </submittedName>
</protein>
<organism evidence="2 3">
    <name type="scientific">Arthroderma otae (strain ATCC MYA-4605 / CBS 113480)</name>
    <name type="common">Microsporum canis</name>
    <dbReference type="NCBI Taxonomy" id="554155"/>
    <lineage>
        <taxon>Eukaryota</taxon>
        <taxon>Fungi</taxon>
        <taxon>Dikarya</taxon>
        <taxon>Ascomycota</taxon>
        <taxon>Pezizomycotina</taxon>
        <taxon>Eurotiomycetes</taxon>
        <taxon>Eurotiomycetidae</taxon>
        <taxon>Onygenales</taxon>
        <taxon>Arthrodermataceae</taxon>
        <taxon>Microsporum</taxon>
    </lineage>
</organism>
<dbReference type="GeneID" id="9230935"/>
<proteinExistence type="predicted"/>